<sequence length="401" mass="43993">MRARWLGLFLCLGLMLGVGNLPAHAQMSTVLVLRSAPSSRYPQQGGVLTYTLWVENPASTGVIFRNPSFLLPEGTTLIAWGGFLSGSPQSTLENGRTRLLWQMTRTISAGTSLSANLWVQVDAAHRGGIFSGEWRVEEQTASGYLTVVQEEAAPVLFDAPAPLMEWQVSAVYAPVETEPPSLPLLPGEDSLWVQVTCLSAGQCLEVNLLQGGQTFSLTLQGEGKFEGNISPVSLRSPYHWEHNCVQAEILLEGGQRARRVLFCPYRHQPALRVMDTAHQPLASAQVEVYRLPGFAPGEGMGCPVSGWESLPPVDMDLRAIAEMENPLLSPARAEPPFFNPGFTVRDGTLSLQLERGCYYIRVVKNGCKEGFSPLYGAPPVWQDLPIILSCTRQVYLPFIQR</sequence>
<gene>
    <name evidence="2" type="ordered locus">ANT_27500</name>
</gene>
<feature type="signal peptide" evidence="1">
    <location>
        <begin position="1"/>
        <end position="25"/>
    </location>
</feature>
<evidence type="ECO:0000313" key="3">
    <source>
        <dbReference type="Proteomes" id="UP000008922"/>
    </source>
</evidence>
<dbReference type="KEGG" id="atm:ANT_27500"/>
<protein>
    <recommendedName>
        <fullName evidence="4">DUF11 domain-containing protein</fullName>
    </recommendedName>
</protein>
<evidence type="ECO:0000256" key="1">
    <source>
        <dbReference type="SAM" id="SignalP"/>
    </source>
</evidence>
<dbReference type="RefSeq" id="WP_013561124.1">
    <property type="nucleotide sequence ID" value="NC_014960.1"/>
</dbReference>
<reference evidence="2 3" key="1">
    <citation type="submission" date="2010-12" db="EMBL/GenBank/DDBJ databases">
        <title>Whole genome sequence of Anaerolinea thermophila UNI-1.</title>
        <authorList>
            <person name="Narita-Yamada S."/>
            <person name="Kishi E."/>
            <person name="Watanabe Y."/>
            <person name="Takasaki K."/>
            <person name="Ankai A."/>
            <person name="Oguchi A."/>
            <person name="Fukui S."/>
            <person name="Takahashi M."/>
            <person name="Yashiro I."/>
            <person name="Hosoyama A."/>
            <person name="Sekiguchi Y."/>
            <person name="Hanada S."/>
            <person name="Fujita N."/>
        </authorList>
    </citation>
    <scope>NUCLEOTIDE SEQUENCE [LARGE SCALE GENOMIC DNA]</scope>
    <source>
        <strain evidence="3">DSM 14523 / JCM 11388 / NBRC 100420 / UNI-1</strain>
    </source>
</reference>
<keyword evidence="1" id="KW-0732">Signal</keyword>
<dbReference type="EMBL" id="AP012029">
    <property type="protein sequence ID" value="BAJ64776.1"/>
    <property type="molecule type" value="Genomic_DNA"/>
</dbReference>
<dbReference type="STRING" id="926569.ANT_27500"/>
<evidence type="ECO:0000313" key="2">
    <source>
        <dbReference type="EMBL" id="BAJ64776.1"/>
    </source>
</evidence>
<evidence type="ECO:0008006" key="4">
    <source>
        <dbReference type="Google" id="ProtNLM"/>
    </source>
</evidence>
<organism evidence="2 3">
    <name type="scientific">Anaerolinea thermophila (strain DSM 14523 / JCM 11388 / NBRC 100420 / UNI-1)</name>
    <dbReference type="NCBI Taxonomy" id="926569"/>
    <lineage>
        <taxon>Bacteria</taxon>
        <taxon>Bacillati</taxon>
        <taxon>Chloroflexota</taxon>
        <taxon>Anaerolineae</taxon>
        <taxon>Anaerolineales</taxon>
        <taxon>Anaerolineaceae</taxon>
        <taxon>Anaerolinea</taxon>
    </lineage>
</organism>
<dbReference type="AlphaFoldDB" id="E8N133"/>
<name>E8N133_ANATU</name>
<proteinExistence type="predicted"/>
<dbReference type="HOGENOM" id="CLU_686322_0_0_0"/>
<accession>E8N133</accession>
<dbReference type="InParanoid" id="E8N133"/>
<dbReference type="Proteomes" id="UP000008922">
    <property type="component" value="Chromosome"/>
</dbReference>
<feature type="chain" id="PRO_5003228041" description="DUF11 domain-containing protein" evidence="1">
    <location>
        <begin position="26"/>
        <end position="401"/>
    </location>
</feature>
<keyword evidence="3" id="KW-1185">Reference proteome</keyword>